<evidence type="ECO:0000256" key="1">
    <source>
        <dbReference type="ARBA" id="ARBA00004776"/>
    </source>
</evidence>
<dbReference type="AlphaFoldDB" id="A0A9E7BYZ5"/>
<evidence type="ECO:0000313" key="6">
    <source>
        <dbReference type="EMBL" id="UGS34034.1"/>
    </source>
</evidence>
<dbReference type="KEGG" id="sbae:DSM104329_00405"/>
<evidence type="ECO:0000256" key="4">
    <source>
        <dbReference type="ARBA" id="ARBA00022679"/>
    </source>
</evidence>
<keyword evidence="4" id="KW-0808">Transferase</keyword>
<comment type="similarity">
    <text evidence="2">Belongs to the glycosyltransferase 2 family.</text>
</comment>
<dbReference type="SUPFAM" id="SSF53448">
    <property type="entry name" value="Nucleotide-diphospho-sugar transferases"/>
    <property type="match status" value="1"/>
</dbReference>
<dbReference type="InterPro" id="IPR029044">
    <property type="entry name" value="Nucleotide-diphossugar_trans"/>
</dbReference>
<keyword evidence="7" id="KW-1185">Reference proteome</keyword>
<sequence length="298" mass="32740">MNAVGHHLPISLVIPTVGRTELLRDCLSSVAGGTALPAEVVLVDQSRGDALAPLIADLPSLPIRRVASGARNIAVAYNVGIQAAREAIVAVTHDDCTVAADWLEVALRTVASRTDLLATGRVLPEGDADLVPSCKTSEEPREYCGELEVSLLFPANFVAHRSELLAIGGFDEAFARAAEDGDLCFRWLGSGRTLRYEPGMTVWHRDWRSRDELLALNVRYAFDQGRMYGKHLWRRDWAIAPFVARDAREAVRLMRAQLLRRPVAMSDWRRGLARGLPAGVVVGLAQQAQRSMRRVTCP</sequence>
<organism evidence="6 7">
    <name type="scientific">Capillimicrobium parvum</name>
    <dbReference type="NCBI Taxonomy" id="2884022"/>
    <lineage>
        <taxon>Bacteria</taxon>
        <taxon>Bacillati</taxon>
        <taxon>Actinomycetota</taxon>
        <taxon>Thermoleophilia</taxon>
        <taxon>Solirubrobacterales</taxon>
        <taxon>Capillimicrobiaceae</taxon>
        <taxon>Capillimicrobium</taxon>
    </lineage>
</organism>
<keyword evidence="3" id="KW-0328">Glycosyltransferase</keyword>
<evidence type="ECO:0000313" key="7">
    <source>
        <dbReference type="Proteomes" id="UP001162834"/>
    </source>
</evidence>
<feature type="domain" description="Glycosyltransferase 2-like" evidence="5">
    <location>
        <begin position="11"/>
        <end position="132"/>
    </location>
</feature>
<dbReference type="EMBL" id="CP087164">
    <property type="protein sequence ID" value="UGS34034.1"/>
    <property type="molecule type" value="Genomic_DNA"/>
</dbReference>
<evidence type="ECO:0000256" key="3">
    <source>
        <dbReference type="ARBA" id="ARBA00022676"/>
    </source>
</evidence>
<dbReference type="Proteomes" id="UP001162834">
    <property type="component" value="Chromosome"/>
</dbReference>
<dbReference type="GO" id="GO:0016757">
    <property type="term" value="F:glycosyltransferase activity"/>
    <property type="evidence" value="ECO:0007669"/>
    <property type="project" value="UniProtKB-KW"/>
</dbReference>
<dbReference type="InterPro" id="IPR001173">
    <property type="entry name" value="Glyco_trans_2-like"/>
</dbReference>
<dbReference type="PANTHER" id="PTHR43179:SF12">
    <property type="entry name" value="GALACTOFURANOSYLTRANSFERASE GLFT2"/>
    <property type="match status" value="1"/>
</dbReference>
<name>A0A9E7BYZ5_9ACTN</name>
<reference evidence="6" key="1">
    <citation type="journal article" date="2022" name="Int. J. Syst. Evol. Microbiol.">
        <title>Pseudomonas aegrilactucae sp. nov. and Pseudomonas morbosilactucae sp. nov., pathogens causing bacterial rot of lettuce in Japan.</title>
        <authorList>
            <person name="Sawada H."/>
            <person name="Fujikawa T."/>
            <person name="Satou M."/>
        </authorList>
    </citation>
    <scope>NUCLEOTIDE SEQUENCE</scope>
    <source>
        <strain evidence="6">0166_1</strain>
    </source>
</reference>
<proteinExistence type="inferred from homology"/>
<accession>A0A9E7BYZ5</accession>
<dbReference type="Gene3D" id="3.90.550.10">
    <property type="entry name" value="Spore Coat Polysaccharide Biosynthesis Protein SpsA, Chain A"/>
    <property type="match status" value="1"/>
</dbReference>
<dbReference type="Pfam" id="PF00535">
    <property type="entry name" value="Glycos_transf_2"/>
    <property type="match status" value="1"/>
</dbReference>
<dbReference type="PANTHER" id="PTHR43179">
    <property type="entry name" value="RHAMNOSYLTRANSFERASE WBBL"/>
    <property type="match status" value="1"/>
</dbReference>
<evidence type="ECO:0000256" key="2">
    <source>
        <dbReference type="ARBA" id="ARBA00006739"/>
    </source>
</evidence>
<comment type="pathway">
    <text evidence="1">Cell wall biogenesis; cell wall polysaccharide biosynthesis.</text>
</comment>
<protein>
    <recommendedName>
        <fullName evidence="5">Glycosyltransferase 2-like domain-containing protein</fullName>
    </recommendedName>
</protein>
<evidence type="ECO:0000259" key="5">
    <source>
        <dbReference type="Pfam" id="PF00535"/>
    </source>
</evidence>
<gene>
    <name evidence="6" type="ORF">DSM104329_00405</name>
</gene>